<dbReference type="GO" id="GO:0016020">
    <property type="term" value="C:membrane"/>
    <property type="evidence" value="ECO:0007669"/>
    <property type="project" value="UniProtKB-SubCell"/>
</dbReference>
<keyword evidence="6" id="KW-0325">Glycoprotein</keyword>
<evidence type="ECO:0000256" key="3">
    <source>
        <dbReference type="ARBA" id="ARBA00022692"/>
    </source>
</evidence>
<name>A0A914VFA9_9BILA</name>
<evidence type="ECO:0000256" key="5">
    <source>
        <dbReference type="ARBA" id="ARBA00023136"/>
    </source>
</evidence>
<evidence type="ECO:0000256" key="6">
    <source>
        <dbReference type="ARBA" id="ARBA00023180"/>
    </source>
</evidence>
<keyword evidence="3 7" id="KW-0812">Transmembrane</keyword>
<evidence type="ECO:0000256" key="4">
    <source>
        <dbReference type="ARBA" id="ARBA00022989"/>
    </source>
</evidence>
<evidence type="ECO:0000256" key="7">
    <source>
        <dbReference type="SAM" id="Phobius"/>
    </source>
</evidence>
<dbReference type="AlphaFoldDB" id="A0A914VFA9"/>
<dbReference type="Proteomes" id="UP000887566">
    <property type="component" value="Unplaced"/>
</dbReference>
<organism evidence="8 9">
    <name type="scientific">Plectus sambesii</name>
    <dbReference type="NCBI Taxonomy" id="2011161"/>
    <lineage>
        <taxon>Eukaryota</taxon>
        <taxon>Metazoa</taxon>
        <taxon>Ecdysozoa</taxon>
        <taxon>Nematoda</taxon>
        <taxon>Chromadorea</taxon>
        <taxon>Plectida</taxon>
        <taxon>Plectina</taxon>
        <taxon>Plectoidea</taxon>
        <taxon>Plectidae</taxon>
        <taxon>Plectus</taxon>
    </lineage>
</organism>
<dbReference type="PANTHER" id="PTHR22730:SF1">
    <property type="entry name" value="PROMININ-LIKE PROTEIN"/>
    <property type="match status" value="1"/>
</dbReference>
<comment type="subcellular location">
    <subcellularLocation>
        <location evidence="1">Membrane</location>
        <topology evidence="1">Multi-pass membrane protein</topology>
    </subcellularLocation>
</comment>
<evidence type="ECO:0000313" key="8">
    <source>
        <dbReference type="Proteomes" id="UP000887566"/>
    </source>
</evidence>
<dbReference type="PANTHER" id="PTHR22730">
    <property type="entry name" value="PROMININ PROM PROTEIN"/>
    <property type="match status" value="1"/>
</dbReference>
<dbReference type="WBParaSite" id="PSAMB.scaffold18881size874.g37714.t1">
    <property type="protein sequence ID" value="PSAMB.scaffold18881size874.g37714.t1"/>
    <property type="gene ID" value="PSAMB.scaffold18881size874.g37714"/>
</dbReference>
<comment type="similarity">
    <text evidence="2">Belongs to the prominin family.</text>
</comment>
<protein>
    <submittedName>
        <fullName evidence="9">Uncharacterized protein</fullName>
    </submittedName>
</protein>
<keyword evidence="8" id="KW-1185">Reference proteome</keyword>
<evidence type="ECO:0000256" key="1">
    <source>
        <dbReference type="ARBA" id="ARBA00004141"/>
    </source>
</evidence>
<sequence length="173" mass="19102">QHAEALLASNLTGHVEDASSEISAKLKSYVDGYLSHAEQTMRKEVSSCVPLRNIAFASKAAVCSEILDPINGYWASLLLCLLLTMPMIMLATSLRDLYANTEAYTDYIISQSMDTTPSHRRVSAFMTDTYDHTYRRLNGHSGKRGDQIYATGNYRTPSSTSTYFDDVGTVGNP</sequence>
<keyword evidence="4 7" id="KW-1133">Transmembrane helix</keyword>
<dbReference type="InterPro" id="IPR008795">
    <property type="entry name" value="Prominin"/>
</dbReference>
<keyword evidence="5 7" id="KW-0472">Membrane</keyword>
<dbReference type="Pfam" id="PF05478">
    <property type="entry name" value="Prominin"/>
    <property type="match status" value="1"/>
</dbReference>
<reference evidence="9" key="1">
    <citation type="submission" date="2022-11" db="UniProtKB">
        <authorList>
            <consortium name="WormBaseParasite"/>
        </authorList>
    </citation>
    <scope>IDENTIFICATION</scope>
</reference>
<feature type="transmembrane region" description="Helical" evidence="7">
    <location>
        <begin position="73"/>
        <end position="91"/>
    </location>
</feature>
<evidence type="ECO:0000256" key="2">
    <source>
        <dbReference type="ARBA" id="ARBA00006058"/>
    </source>
</evidence>
<accession>A0A914VFA9</accession>
<evidence type="ECO:0000313" key="9">
    <source>
        <dbReference type="WBParaSite" id="PSAMB.scaffold18881size874.g37714.t1"/>
    </source>
</evidence>
<proteinExistence type="inferred from homology"/>